<evidence type="ECO:0000256" key="2">
    <source>
        <dbReference type="ARBA" id="ARBA00022576"/>
    </source>
</evidence>
<evidence type="ECO:0000313" key="9">
    <source>
        <dbReference type="EMBL" id="GEB32889.1"/>
    </source>
</evidence>
<dbReference type="SUPFAM" id="SSF53383">
    <property type="entry name" value="PLP-dependent transferases"/>
    <property type="match status" value="1"/>
</dbReference>
<reference evidence="9 10" key="1">
    <citation type="submission" date="2019-06" db="EMBL/GenBank/DDBJ databases">
        <title>Whole genome shotgun sequence of Brevibacillus parabrevis NBRC 12334.</title>
        <authorList>
            <person name="Hosoyama A."/>
            <person name="Uohara A."/>
            <person name="Ohji S."/>
            <person name="Ichikawa N."/>
        </authorList>
    </citation>
    <scope>NUCLEOTIDE SEQUENCE [LARGE SCALE GENOMIC DNA]</scope>
    <source>
        <strain evidence="9 10">NBRC 12334</strain>
    </source>
</reference>
<keyword evidence="4 7" id="KW-0663">Pyridoxal phosphate</keyword>
<evidence type="ECO:0000256" key="8">
    <source>
        <dbReference type="RuleBase" id="RU004508"/>
    </source>
</evidence>
<keyword evidence="10" id="KW-1185">Reference proteome</keyword>
<accession>A0A4Y3PP60</accession>
<keyword evidence="2 9" id="KW-0032">Aminotransferase</keyword>
<dbReference type="GO" id="GO:0008483">
    <property type="term" value="F:transaminase activity"/>
    <property type="evidence" value="ECO:0007669"/>
    <property type="project" value="UniProtKB-KW"/>
</dbReference>
<sequence length="392" mass="42772">MGEQSRIFLSPPHMGTEEQELVAHAFASNWIAPLGEHVDAFEHEVARYVGTKGALAVSSGTAAIHLGLRLAGVGPGDLVFCSSLTFVASANPILYLGATPVFIDSDEATWNMSEAALARALREANELGQLPKAVVIVHLYGQSADMGPLIALCEQYKVAVVEDAAESLGADYKGRMSGSLGHFGIFSFNGNKIITTSGGGMLVSDDLEALERARFWAMQARERERHYEHVQMGYNYRLSNLLAAVGRGQLRVLEERVAARRRIYQRYAAALQPYAGITFMPESPTGRATRWLTALTVDPEQAGITATQLIDALEKANIEARPVWKPMHRQPLFAGCRYYPHELGYSVSDELYARGVCLPSGSSLGDEQQERVISVIRSCLSGRAKEVGHVHL</sequence>
<evidence type="ECO:0000256" key="5">
    <source>
        <dbReference type="ARBA" id="ARBA00037999"/>
    </source>
</evidence>
<protein>
    <submittedName>
        <fullName evidence="9">Pyridoxal phosphate-dependent aminotransferase</fullName>
    </submittedName>
</protein>
<dbReference type="AlphaFoldDB" id="A0A4Y3PP60"/>
<dbReference type="GO" id="GO:0000271">
    <property type="term" value="P:polysaccharide biosynthetic process"/>
    <property type="evidence" value="ECO:0007669"/>
    <property type="project" value="TreeGrafter"/>
</dbReference>
<evidence type="ECO:0000256" key="6">
    <source>
        <dbReference type="PIRSR" id="PIRSR000390-1"/>
    </source>
</evidence>
<organism evidence="9 10">
    <name type="scientific">Brevibacillus parabrevis</name>
    <dbReference type="NCBI Taxonomy" id="54914"/>
    <lineage>
        <taxon>Bacteria</taxon>
        <taxon>Bacillati</taxon>
        <taxon>Bacillota</taxon>
        <taxon>Bacilli</taxon>
        <taxon>Bacillales</taxon>
        <taxon>Paenibacillaceae</taxon>
        <taxon>Brevibacillus</taxon>
    </lineage>
</organism>
<dbReference type="EMBL" id="BJMH01000010">
    <property type="protein sequence ID" value="GEB32889.1"/>
    <property type="molecule type" value="Genomic_DNA"/>
</dbReference>
<evidence type="ECO:0000256" key="7">
    <source>
        <dbReference type="PIRSR" id="PIRSR000390-2"/>
    </source>
</evidence>
<dbReference type="STRING" id="54914.AV540_10980"/>
<dbReference type="InterPro" id="IPR015421">
    <property type="entry name" value="PyrdxlP-dep_Trfase_major"/>
</dbReference>
<dbReference type="PIRSF" id="PIRSF000390">
    <property type="entry name" value="PLP_StrS"/>
    <property type="match status" value="1"/>
</dbReference>
<dbReference type="InterPro" id="IPR000653">
    <property type="entry name" value="DegT/StrS_aminotransferase"/>
</dbReference>
<dbReference type="InterPro" id="IPR015422">
    <property type="entry name" value="PyrdxlP-dep_Trfase_small"/>
</dbReference>
<dbReference type="GeneID" id="87612072"/>
<feature type="active site" description="Proton acceptor" evidence="6">
    <location>
        <position position="192"/>
    </location>
</feature>
<name>A0A4Y3PP60_BREPA</name>
<comment type="similarity">
    <text evidence="5 8">Belongs to the DegT/DnrJ/EryC1 family.</text>
</comment>
<feature type="modified residue" description="N6-(pyridoxal phosphate)lysine" evidence="7">
    <location>
        <position position="192"/>
    </location>
</feature>
<evidence type="ECO:0000256" key="3">
    <source>
        <dbReference type="ARBA" id="ARBA00022679"/>
    </source>
</evidence>
<dbReference type="Gene3D" id="3.40.640.10">
    <property type="entry name" value="Type I PLP-dependent aspartate aminotransferase-like (Major domain)"/>
    <property type="match status" value="1"/>
</dbReference>
<dbReference type="RefSeq" id="WP_122963960.1">
    <property type="nucleotide sequence ID" value="NZ_BJMH01000010.1"/>
</dbReference>
<keyword evidence="3 9" id="KW-0808">Transferase</keyword>
<dbReference type="FunFam" id="3.40.640.10:FF:000090">
    <property type="entry name" value="Pyridoxal phosphate-dependent aminotransferase"/>
    <property type="match status" value="1"/>
</dbReference>
<dbReference type="Gene3D" id="3.90.1150.10">
    <property type="entry name" value="Aspartate Aminotransferase, domain 1"/>
    <property type="match status" value="1"/>
</dbReference>
<evidence type="ECO:0000313" key="10">
    <source>
        <dbReference type="Proteomes" id="UP000316882"/>
    </source>
</evidence>
<dbReference type="GO" id="GO:0030170">
    <property type="term" value="F:pyridoxal phosphate binding"/>
    <property type="evidence" value="ECO:0007669"/>
    <property type="project" value="TreeGrafter"/>
</dbReference>
<gene>
    <name evidence="9" type="ORF">BPA01_24690</name>
</gene>
<dbReference type="InterPro" id="IPR015424">
    <property type="entry name" value="PyrdxlP-dep_Trfase"/>
</dbReference>
<dbReference type="Pfam" id="PF01041">
    <property type="entry name" value="DegT_DnrJ_EryC1"/>
    <property type="match status" value="1"/>
</dbReference>
<evidence type="ECO:0000256" key="4">
    <source>
        <dbReference type="ARBA" id="ARBA00022898"/>
    </source>
</evidence>
<dbReference type="PANTHER" id="PTHR30244:SF34">
    <property type="entry name" value="DTDP-4-AMINO-4,6-DIDEOXYGALACTOSE TRANSAMINASE"/>
    <property type="match status" value="1"/>
</dbReference>
<comment type="cofactor">
    <cofactor evidence="1">
        <name>pyridoxal 5'-phosphate</name>
        <dbReference type="ChEBI" id="CHEBI:597326"/>
    </cofactor>
</comment>
<dbReference type="CDD" id="cd00616">
    <property type="entry name" value="AHBA_syn"/>
    <property type="match status" value="1"/>
</dbReference>
<dbReference type="PANTHER" id="PTHR30244">
    <property type="entry name" value="TRANSAMINASE"/>
    <property type="match status" value="1"/>
</dbReference>
<dbReference type="Proteomes" id="UP000316882">
    <property type="component" value="Unassembled WGS sequence"/>
</dbReference>
<evidence type="ECO:0000256" key="1">
    <source>
        <dbReference type="ARBA" id="ARBA00001933"/>
    </source>
</evidence>
<proteinExistence type="inferred from homology"/>
<comment type="caution">
    <text evidence="9">The sequence shown here is derived from an EMBL/GenBank/DDBJ whole genome shotgun (WGS) entry which is preliminary data.</text>
</comment>